<evidence type="ECO:0000256" key="5">
    <source>
        <dbReference type="ARBA" id="ARBA00022833"/>
    </source>
</evidence>
<dbReference type="Pfam" id="PF04969">
    <property type="entry name" value="CS"/>
    <property type="match status" value="2"/>
</dbReference>
<feature type="region of interest" description="Disordered" evidence="7">
    <location>
        <begin position="1293"/>
        <end position="1341"/>
    </location>
</feature>
<organism evidence="11 12">
    <name type="scientific">Elysia crispata</name>
    <name type="common">lettuce slug</name>
    <dbReference type="NCBI Taxonomy" id="231223"/>
    <lineage>
        <taxon>Eukaryota</taxon>
        <taxon>Metazoa</taxon>
        <taxon>Spiralia</taxon>
        <taxon>Lophotrochozoa</taxon>
        <taxon>Mollusca</taxon>
        <taxon>Gastropoda</taxon>
        <taxon>Heterobranchia</taxon>
        <taxon>Euthyneura</taxon>
        <taxon>Panpulmonata</taxon>
        <taxon>Sacoglossa</taxon>
        <taxon>Placobranchoidea</taxon>
        <taxon>Plakobranchidae</taxon>
        <taxon>Elysia</taxon>
    </lineage>
</organism>
<comment type="caution">
    <text evidence="11">The sequence shown here is derived from an EMBL/GenBank/DDBJ whole genome shotgun (WGS) entry which is preliminary data.</text>
</comment>
<dbReference type="PROSITE" id="PS50235">
    <property type="entry name" value="USP_3"/>
    <property type="match status" value="1"/>
</dbReference>
<feature type="region of interest" description="Disordered" evidence="7">
    <location>
        <begin position="839"/>
        <end position="869"/>
    </location>
</feature>
<reference evidence="11" key="1">
    <citation type="journal article" date="2023" name="G3 (Bethesda)">
        <title>A reference genome for the long-term kleptoplast-retaining sea slug Elysia crispata morphotype clarki.</title>
        <authorList>
            <person name="Eastman K.E."/>
            <person name="Pendleton A.L."/>
            <person name="Shaikh M.A."/>
            <person name="Suttiyut T."/>
            <person name="Ogas R."/>
            <person name="Tomko P."/>
            <person name="Gavelis G."/>
            <person name="Widhalm J.R."/>
            <person name="Wisecaver J.H."/>
        </authorList>
    </citation>
    <scope>NUCLEOTIDE SEQUENCE</scope>
    <source>
        <strain evidence="11">ECLA1</strain>
    </source>
</reference>
<dbReference type="GO" id="GO:0008270">
    <property type="term" value="F:zinc ion binding"/>
    <property type="evidence" value="ECO:0007669"/>
    <property type="project" value="UniProtKB-KW"/>
</dbReference>
<dbReference type="PANTHER" id="PTHR21646:SF74">
    <property type="entry name" value="UBIQUITIN CARBOXYL-TERMINAL HYDROLASE 19"/>
    <property type="match status" value="1"/>
</dbReference>
<feature type="compositionally biased region" description="Acidic residues" evidence="7">
    <location>
        <begin position="1448"/>
        <end position="1458"/>
    </location>
</feature>
<dbReference type="SUPFAM" id="SSF54001">
    <property type="entry name" value="Cysteine proteinases"/>
    <property type="match status" value="1"/>
</dbReference>
<feature type="compositionally biased region" description="Basic and acidic residues" evidence="7">
    <location>
        <begin position="1425"/>
        <end position="1447"/>
    </location>
</feature>
<evidence type="ECO:0000256" key="6">
    <source>
        <dbReference type="PROSITE-ProRule" id="PRU00134"/>
    </source>
</evidence>
<evidence type="ECO:0000259" key="10">
    <source>
        <dbReference type="PROSITE" id="PS51203"/>
    </source>
</evidence>
<dbReference type="InterPro" id="IPR002893">
    <property type="entry name" value="Znf_MYND"/>
</dbReference>
<feature type="compositionally biased region" description="Polar residues" evidence="7">
    <location>
        <begin position="325"/>
        <end position="347"/>
    </location>
</feature>
<dbReference type="InterPro" id="IPR028889">
    <property type="entry name" value="USP"/>
</dbReference>
<dbReference type="SUPFAM" id="SSF144232">
    <property type="entry name" value="HIT/MYND zinc finger-like"/>
    <property type="match status" value="1"/>
</dbReference>
<feature type="region of interest" description="Disordered" evidence="7">
    <location>
        <begin position="1"/>
        <end position="31"/>
    </location>
</feature>
<evidence type="ECO:0000259" key="9">
    <source>
        <dbReference type="PROSITE" id="PS50865"/>
    </source>
</evidence>
<evidence type="ECO:0000313" key="12">
    <source>
        <dbReference type="Proteomes" id="UP001283361"/>
    </source>
</evidence>
<feature type="compositionally biased region" description="Low complexity" evidence="7">
    <location>
        <begin position="849"/>
        <end position="864"/>
    </location>
</feature>
<keyword evidence="5" id="KW-0862">Zinc</keyword>
<dbReference type="PROSITE" id="PS00972">
    <property type="entry name" value="USP_1"/>
    <property type="match status" value="1"/>
</dbReference>
<dbReference type="Pfam" id="PF01753">
    <property type="entry name" value="zf-MYND"/>
    <property type="match status" value="1"/>
</dbReference>
<dbReference type="CDD" id="cd02674">
    <property type="entry name" value="Peptidase_C19R"/>
    <property type="match status" value="1"/>
</dbReference>
<dbReference type="InterPro" id="IPR038765">
    <property type="entry name" value="Papain-like_cys_pep_sf"/>
</dbReference>
<accession>A0AAE0YFH8</accession>
<dbReference type="Pfam" id="PF00443">
    <property type="entry name" value="UCH"/>
    <property type="match status" value="1"/>
</dbReference>
<evidence type="ECO:0000313" key="11">
    <source>
        <dbReference type="EMBL" id="KAK3743553.1"/>
    </source>
</evidence>
<dbReference type="SUPFAM" id="SSF49764">
    <property type="entry name" value="HSP20-like chaperones"/>
    <property type="match status" value="2"/>
</dbReference>
<evidence type="ECO:0000259" key="8">
    <source>
        <dbReference type="PROSITE" id="PS50235"/>
    </source>
</evidence>
<evidence type="ECO:0000256" key="2">
    <source>
        <dbReference type="ARBA" id="ARBA00012759"/>
    </source>
</evidence>
<dbReference type="PANTHER" id="PTHR21646">
    <property type="entry name" value="UBIQUITIN CARBOXYL-TERMINAL HYDROLASE"/>
    <property type="match status" value="1"/>
</dbReference>
<dbReference type="CDD" id="cd06466">
    <property type="entry name" value="p23_CS_SGT1_like"/>
    <property type="match status" value="1"/>
</dbReference>
<feature type="compositionally biased region" description="Basic and acidic residues" evidence="7">
    <location>
        <begin position="1020"/>
        <end position="1040"/>
    </location>
</feature>
<comment type="catalytic activity">
    <reaction evidence="1">
        <text>Thiol-dependent hydrolysis of ester, thioester, amide, peptide and isopeptide bonds formed by the C-terminal Gly of ubiquitin (a 76-residue protein attached to proteins as an intracellular targeting signal).</text>
        <dbReference type="EC" id="3.4.19.12"/>
    </reaction>
</comment>
<dbReference type="CDD" id="cd17039">
    <property type="entry name" value="Ubl_ubiquitin_like"/>
    <property type="match status" value="1"/>
</dbReference>
<proteinExistence type="predicted"/>
<dbReference type="Proteomes" id="UP001283361">
    <property type="component" value="Unassembled WGS sequence"/>
</dbReference>
<evidence type="ECO:0000256" key="1">
    <source>
        <dbReference type="ARBA" id="ARBA00000707"/>
    </source>
</evidence>
<feature type="region of interest" description="Disordered" evidence="7">
    <location>
        <begin position="1406"/>
        <end position="1458"/>
    </location>
</feature>
<feature type="region of interest" description="Disordered" evidence="7">
    <location>
        <begin position="897"/>
        <end position="940"/>
    </location>
</feature>
<dbReference type="EMBL" id="JAWDGP010006302">
    <property type="protein sequence ID" value="KAK3743553.1"/>
    <property type="molecule type" value="Genomic_DNA"/>
</dbReference>
<dbReference type="InterPro" id="IPR007052">
    <property type="entry name" value="CS_dom"/>
</dbReference>
<feature type="domain" description="USP" evidence="8">
    <location>
        <begin position="435"/>
        <end position="1251"/>
    </location>
</feature>
<feature type="domain" description="MYND-type" evidence="9">
    <location>
        <begin position="728"/>
        <end position="769"/>
    </location>
</feature>
<dbReference type="GO" id="GO:0016579">
    <property type="term" value="P:protein deubiquitination"/>
    <property type="evidence" value="ECO:0007669"/>
    <property type="project" value="InterPro"/>
</dbReference>
<evidence type="ECO:0000256" key="7">
    <source>
        <dbReference type="SAM" id="MobiDB-lite"/>
    </source>
</evidence>
<keyword evidence="12" id="KW-1185">Reference proteome</keyword>
<feature type="compositionally biased region" description="Polar residues" evidence="7">
    <location>
        <begin position="405"/>
        <end position="419"/>
    </location>
</feature>
<dbReference type="Gene3D" id="2.60.40.790">
    <property type="match status" value="2"/>
</dbReference>
<gene>
    <name evidence="11" type="ORF">RRG08_027420</name>
</gene>
<dbReference type="PROSITE" id="PS51203">
    <property type="entry name" value="CS"/>
    <property type="match status" value="2"/>
</dbReference>
<dbReference type="CDD" id="cd06463">
    <property type="entry name" value="p23_like"/>
    <property type="match status" value="1"/>
</dbReference>
<feature type="compositionally biased region" description="Polar residues" evidence="7">
    <location>
        <begin position="1406"/>
        <end position="1423"/>
    </location>
</feature>
<dbReference type="PROSITE" id="PS00973">
    <property type="entry name" value="USP_2"/>
    <property type="match status" value="1"/>
</dbReference>
<dbReference type="InterPro" id="IPR008978">
    <property type="entry name" value="HSP20-like_chaperone"/>
</dbReference>
<dbReference type="InterPro" id="IPR018200">
    <property type="entry name" value="USP_CS"/>
</dbReference>
<evidence type="ECO:0000256" key="3">
    <source>
        <dbReference type="ARBA" id="ARBA00022723"/>
    </source>
</evidence>
<dbReference type="InterPro" id="IPR001394">
    <property type="entry name" value="Peptidase_C19_UCH"/>
</dbReference>
<feature type="compositionally biased region" description="Basic and acidic residues" evidence="7">
    <location>
        <begin position="9"/>
        <end position="21"/>
    </location>
</feature>
<keyword evidence="4 6" id="KW-0863">Zinc-finger</keyword>
<dbReference type="PROSITE" id="PS50865">
    <property type="entry name" value="ZF_MYND_2"/>
    <property type="match status" value="1"/>
</dbReference>
<dbReference type="EC" id="3.4.19.12" evidence="2"/>
<evidence type="ECO:0000256" key="4">
    <source>
        <dbReference type="ARBA" id="ARBA00022771"/>
    </source>
</evidence>
<dbReference type="Gene3D" id="6.10.140.2220">
    <property type="match status" value="1"/>
</dbReference>
<keyword evidence="3" id="KW-0479">Metal-binding</keyword>
<feature type="compositionally biased region" description="Acidic residues" evidence="7">
    <location>
        <begin position="1306"/>
        <end position="1317"/>
    </location>
</feature>
<sequence length="1458" mass="161194">MIAEQEYPDPTRNEFSKDENHVAGTEVDQSTANSVCSSAKQYRKMQVEGLKGKESAFSFSYSWTQTKTDVAVTINIQGLSDEQTRAFDVSFTSKEVNIKAGDRTQMIFFYDDIQKEESRVQATKGSIILRVVKQKQTWWPELESNTKNGLAAMEQETQEYGVKTNEEKGNTRDASKMESSPVDAKADLSEEIKEKEEEPVYRLDHLKHDFYEKDVQLTLSVYTKSLNKDAVRVNFSKKGFVLKFQTSDVKFLQLHQGTSSETAFTWPVTTRQEIIPEECKFTVKTPVIEIILKKTSPNRWPTLEASQRKEKCESSHTDTWIPINAKSSTPSVSSLETPKAGTSSWKSLSEESNKQVARGGPSGVVFDDLSEINVNLRGTGPKVGASSNMYRYQQEEDEDGPGSFSFDNSQKPTAKVSPLNNQASETGMIVPPGFAGLVNIGNTCFMNCIIQVLANTREFRDFFLDGRYQNEINEDNPLGMKGQLAATFGLLLRWLWSCKKHYWDPRRLKDLVSKKNPQFFGYAQHDAHEFLAFLLDGLHEDLNRIKKKPYTETIDSDGRPDKVVADEAWAQYKLRNDSVVVDLFQGQFKSKLVCPRCGKVSITFDPFLYMSVPLPKKKKVIPVHFMWKESYKKPIKYLIQVSQDSSVEQLKEELSARTHVRACDIRVFEAYRGRILKFFLAGATLANIEQKDVIVACELLSEEVAGEGVIEIPVMQRTLFPSEIPTHCAFCRKACLEGSPLKRCTKCYKVGYCDQACQRNHWNSHKSVCSTAPDPIGCPFIMSVPASRATYSYLVKHMEEFARFSVDIFQPPVKSTSSSSSTSASSTTSEAFHSLKAQSTTSAVGSGGPSLSSSSSVLPGQSLSTGGLGPSTNLSSCSLSQSSSSLNSLDSLSSASSTCTLTGDTSDTATSGGRATEVRDGTEDGASALDASIPPRYTSPCPSQLIPQAAYDGLAGMSCVDVNRSGSVDSGFESVAAKTGEKAVPVSSVLGMQAAEVERDRATPIFFIKPVTMEGAGLKGSDRLEDKGAGLKGSDRLEDKGDTPLELASGRFLSMDWRNNERMPYVFVRSKELESVEVDNLNNFVSSGSKSSLYHCLEMFTEPEVLSPEEAWYCPSCKKHVEASKQMSIWRLPHTLVIQLKRFSFQNFLMRSKIKKHIDFPTRGLDLSKFCVGLQPGDSPPIYDLYGVANHHGLLIGGHYTSYVRCSGLGCDSGAGDEIGWRLCNDSRVSPVAGEKSVVTSDAYLLFFRRRCHVVIGPSAGPTASSISPTPGNMGPVGACHVEQQQHLDRRLTSLSQSRDNRGNVEEFDDDEGDNVDDNGNQDLEERDGNGSEIPFPNTNVSSKTLSAQVNQPVITGLQRCTVINKTDESVDTFCDIDLKQRVKPVSSQSTLHNSSCDANFSLGTRAQQQAGSDRNSQDTSSGKYLEKSGEKKDQEKEFFDCDRIEPELDYTDMEAVD</sequence>
<feature type="compositionally biased region" description="Basic and acidic residues" evidence="7">
    <location>
        <begin position="164"/>
        <end position="176"/>
    </location>
</feature>
<dbReference type="GO" id="GO:0004843">
    <property type="term" value="F:cysteine-type deubiquitinase activity"/>
    <property type="evidence" value="ECO:0007669"/>
    <property type="project" value="UniProtKB-EC"/>
</dbReference>
<name>A0AAE0YFH8_9GAST</name>
<feature type="compositionally biased region" description="Low complexity" evidence="7">
    <location>
        <begin position="897"/>
        <end position="913"/>
    </location>
</feature>
<feature type="compositionally biased region" description="Basic and acidic residues" evidence="7">
    <location>
        <begin position="306"/>
        <end position="316"/>
    </location>
</feature>
<feature type="domain" description="CS" evidence="10">
    <location>
        <begin position="56"/>
        <end position="143"/>
    </location>
</feature>
<feature type="region of interest" description="Disordered" evidence="7">
    <location>
        <begin position="162"/>
        <end position="191"/>
    </location>
</feature>
<feature type="region of interest" description="Disordered" evidence="7">
    <location>
        <begin position="1019"/>
        <end position="1040"/>
    </location>
</feature>
<dbReference type="Gene3D" id="3.90.70.10">
    <property type="entry name" value="Cysteine proteinases"/>
    <property type="match status" value="2"/>
</dbReference>
<feature type="domain" description="CS" evidence="10">
    <location>
        <begin position="203"/>
        <end position="304"/>
    </location>
</feature>
<protein>
    <recommendedName>
        <fullName evidence="2">ubiquitinyl hydrolase 1</fullName>
        <ecNumber evidence="2">3.4.19.12</ecNumber>
    </recommendedName>
</protein>
<feature type="region of interest" description="Disordered" evidence="7">
    <location>
        <begin position="302"/>
        <end position="361"/>
    </location>
</feature>
<feature type="region of interest" description="Disordered" evidence="7">
    <location>
        <begin position="393"/>
        <end position="419"/>
    </location>
</feature>
<dbReference type="InterPro" id="IPR050185">
    <property type="entry name" value="Ub_carboxyl-term_hydrolase"/>
</dbReference>